<dbReference type="InterPro" id="IPR007546">
    <property type="entry name" value="DUF503"/>
</dbReference>
<comment type="caution">
    <text evidence="1">The sequence shown here is derived from an EMBL/GenBank/DDBJ whole genome shotgun (WGS) entry which is preliminary data.</text>
</comment>
<dbReference type="PANTHER" id="PTHR36441">
    <property type="entry name" value="HYPOTHETICAL CYTOSOLIC PROTEIN"/>
    <property type="match status" value="1"/>
</dbReference>
<protein>
    <recommendedName>
        <fullName evidence="2">DUF503 domain-containing protein</fullName>
    </recommendedName>
</protein>
<dbReference type="InterPro" id="IPR036746">
    <property type="entry name" value="TT1725-like_sf"/>
</dbReference>
<sequence length="94" mass="10411">MKVGLLTLYLHLPATGSLKEKRSVIKRILAEVDRCGPAFAVAEVENLDDLGRATIRIAHLANDPRYTDSALTQLRTTLELGKDYAVEGYDLEIL</sequence>
<dbReference type="SUPFAM" id="SSF103007">
    <property type="entry name" value="Hypothetical protein TT1725"/>
    <property type="match status" value="1"/>
</dbReference>
<dbReference type="AlphaFoldDB" id="X1DF71"/>
<evidence type="ECO:0000313" key="1">
    <source>
        <dbReference type="EMBL" id="GAG95066.1"/>
    </source>
</evidence>
<gene>
    <name evidence="1" type="ORF">S01H4_48899</name>
</gene>
<organism evidence="1">
    <name type="scientific">marine sediment metagenome</name>
    <dbReference type="NCBI Taxonomy" id="412755"/>
    <lineage>
        <taxon>unclassified sequences</taxon>
        <taxon>metagenomes</taxon>
        <taxon>ecological metagenomes</taxon>
    </lineage>
</organism>
<accession>X1DF71</accession>
<evidence type="ECO:0008006" key="2">
    <source>
        <dbReference type="Google" id="ProtNLM"/>
    </source>
</evidence>
<dbReference type="Gene3D" id="3.30.70.1120">
    <property type="entry name" value="TT1725-like"/>
    <property type="match status" value="1"/>
</dbReference>
<dbReference type="PANTHER" id="PTHR36441:SF1">
    <property type="entry name" value="DUF503 DOMAIN-CONTAINING PROTEIN"/>
    <property type="match status" value="1"/>
</dbReference>
<reference evidence="1" key="1">
    <citation type="journal article" date="2014" name="Front. Microbiol.">
        <title>High frequency of phylogenetically diverse reductive dehalogenase-homologous genes in deep subseafloor sedimentary metagenomes.</title>
        <authorList>
            <person name="Kawai M."/>
            <person name="Futagami T."/>
            <person name="Toyoda A."/>
            <person name="Takaki Y."/>
            <person name="Nishi S."/>
            <person name="Hori S."/>
            <person name="Arai W."/>
            <person name="Tsubouchi T."/>
            <person name="Morono Y."/>
            <person name="Uchiyama I."/>
            <person name="Ito T."/>
            <person name="Fujiyama A."/>
            <person name="Inagaki F."/>
            <person name="Takami H."/>
        </authorList>
    </citation>
    <scope>NUCLEOTIDE SEQUENCE</scope>
    <source>
        <strain evidence="1">Expedition CK06-06</strain>
    </source>
</reference>
<proteinExistence type="predicted"/>
<name>X1DF71_9ZZZZ</name>
<dbReference type="EMBL" id="BART01027602">
    <property type="protein sequence ID" value="GAG95066.1"/>
    <property type="molecule type" value="Genomic_DNA"/>
</dbReference>
<dbReference type="Pfam" id="PF04456">
    <property type="entry name" value="DUF503"/>
    <property type="match status" value="1"/>
</dbReference>